<protein>
    <submittedName>
        <fullName evidence="2">Uncharacterized protein</fullName>
    </submittedName>
</protein>
<organism evidence="2 3">
    <name type="scientific">Perca fluviatilis</name>
    <name type="common">European perch</name>
    <dbReference type="NCBI Taxonomy" id="8168"/>
    <lineage>
        <taxon>Eukaryota</taxon>
        <taxon>Metazoa</taxon>
        <taxon>Chordata</taxon>
        <taxon>Craniata</taxon>
        <taxon>Vertebrata</taxon>
        <taxon>Euteleostomi</taxon>
        <taxon>Actinopterygii</taxon>
        <taxon>Neopterygii</taxon>
        <taxon>Teleostei</taxon>
        <taxon>Neoteleostei</taxon>
        <taxon>Acanthomorphata</taxon>
        <taxon>Eupercaria</taxon>
        <taxon>Perciformes</taxon>
        <taxon>Percoidei</taxon>
        <taxon>Percidae</taxon>
        <taxon>Percinae</taxon>
        <taxon>Perca</taxon>
    </lineage>
</organism>
<reference evidence="2 3" key="1">
    <citation type="submission" date="2019-06" db="EMBL/GenBank/DDBJ databases">
        <title>A chromosome-scale genome assembly of the European perch, Perca fluviatilis.</title>
        <authorList>
            <person name="Roques C."/>
            <person name="Zahm M."/>
            <person name="Cabau C."/>
            <person name="Klopp C."/>
            <person name="Bouchez O."/>
            <person name="Donnadieu C."/>
            <person name="Kuhl H."/>
            <person name="Gislard M."/>
            <person name="Guendouz S."/>
            <person name="Journot L."/>
            <person name="Haffray P."/>
            <person name="Bestin A."/>
            <person name="Morvezen R."/>
            <person name="Feron R."/>
            <person name="Wen M."/>
            <person name="Jouanno E."/>
            <person name="Herpin A."/>
            <person name="Schartl M."/>
            <person name="Postlethwait J."/>
            <person name="Schaerlinger B."/>
            <person name="Chardard D."/>
            <person name="Lecocq T."/>
            <person name="Poncet C."/>
            <person name="Jaffrelo L."/>
            <person name="Lampietro C."/>
            <person name="Guiguen Y."/>
        </authorList>
    </citation>
    <scope>NUCLEOTIDE SEQUENCE [LARGE SCALE GENOMIC DNA]</scope>
    <source>
        <tissue evidence="2">Blood</tissue>
    </source>
</reference>
<gene>
    <name evidence="2" type="ORF">PFLUV_G00032390</name>
</gene>
<feature type="region of interest" description="Disordered" evidence="1">
    <location>
        <begin position="82"/>
        <end position="118"/>
    </location>
</feature>
<dbReference type="EMBL" id="VHII01000003">
    <property type="protein sequence ID" value="KAF1392857.1"/>
    <property type="molecule type" value="Genomic_DNA"/>
</dbReference>
<keyword evidence="3" id="KW-1185">Reference proteome</keyword>
<evidence type="ECO:0000313" key="2">
    <source>
        <dbReference type="EMBL" id="KAF1392857.1"/>
    </source>
</evidence>
<comment type="caution">
    <text evidence="2">The sequence shown here is derived from an EMBL/GenBank/DDBJ whole genome shotgun (WGS) entry which is preliminary data.</text>
</comment>
<evidence type="ECO:0000313" key="3">
    <source>
        <dbReference type="Proteomes" id="UP000465112"/>
    </source>
</evidence>
<dbReference type="AlphaFoldDB" id="A0A6A5ETG6"/>
<sequence length="237" mass="26510">MYYAKVRCADTFKNRLLPLSCLCAEQGEVKRQNKEWISELQVQIDRPKTLLQDKRQELQRKLAVLKLEVCILRTKVKTQKLERQRTAPAAFSTHGHSPPLMSPQRAAPSGGRGSAEGGGPVVGIQQAITPREQKVTTLEQDLEAAQSQTTERKQQGSKVMDYCIGQRWISAAAYAGPQVQGRGFVFSQTALVSTRCSPLSTSWSWNEGLEAPQIEVRTLKAELDEKRIEEEDIQVCT</sequence>
<dbReference type="Proteomes" id="UP000465112">
    <property type="component" value="Chromosome 3"/>
</dbReference>
<proteinExistence type="predicted"/>
<evidence type="ECO:0000256" key="1">
    <source>
        <dbReference type="SAM" id="MobiDB-lite"/>
    </source>
</evidence>
<name>A0A6A5ETG6_PERFL</name>
<accession>A0A6A5ETG6</accession>